<dbReference type="Proteomes" id="UP000003704">
    <property type="component" value="Unassembled WGS sequence"/>
</dbReference>
<name>I7ZIC6_9GAMM</name>
<dbReference type="AlphaFoldDB" id="I7ZIC6"/>
<reference evidence="2 3" key="1">
    <citation type="journal article" date="2012" name="J. Bacteriol.">
        <title>Genome Sequence of n-Alkane-Degrading Hydrocarboniphaga effusa Strain AP103T (ATCC BAA-332T).</title>
        <authorList>
            <person name="Chang H.K."/>
            <person name="Zylstra G.J."/>
            <person name="Chae J.C."/>
        </authorList>
    </citation>
    <scope>NUCLEOTIDE SEQUENCE [LARGE SCALE GENOMIC DNA]</scope>
    <source>
        <strain evidence="2 3">AP103</strain>
    </source>
</reference>
<keyword evidence="3" id="KW-1185">Reference proteome</keyword>
<keyword evidence="1" id="KW-1133">Transmembrane helix</keyword>
<feature type="transmembrane region" description="Helical" evidence="1">
    <location>
        <begin position="361"/>
        <end position="380"/>
    </location>
</feature>
<proteinExistence type="predicted"/>
<dbReference type="PATRIC" id="fig|1172194.4.peg.1541"/>
<dbReference type="RefSeq" id="WP_007184548.1">
    <property type="nucleotide sequence ID" value="NZ_AKGD01000001.1"/>
</dbReference>
<dbReference type="STRING" id="1172194.WQQ_15990"/>
<evidence type="ECO:0008006" key="4">
    <source>
        <dbReference type="Google" id="ProtNLM"/>
    </source>
</evidence>
<organism evidence="2 3">
    <name type="scientific">Hydrocarboniphaga effusa AP103</name>
    <dbReference type="NCBI Taxonomy" id="1172194"/>
    <lineage>
        <taxon>Bacteria</taxon>
        <taxon>Pseudomonadati</taxon>
        <taxon>Pseudomonadota</taxon>
        <taxon>Gammaproteobacteria</taxon>
        <taxon>Nevskiales</taxon>
        <taxon>Nevskiaceae</taxon>
        <taxon>Hydrocarboniphaga</taxon>
    </lineage>
</organism>
<comment type="caution">
    <text evidence="2">The sequence shown here is derived from an EMBL/GenBank/DDBJ whole genome shotgun (WGS) entry which is preliminary data.</text>
</comment>
<evidence type="ECO:0000313" key="3">
    <source>
        <dbReference type="Proteomes" id="UP000003704"/>
    </source>
</evidence>
<evidence type="ECO:0000256" key="1">
    <source>
        <dbReference type="SAM" id="Phobius"/>
    </source>
</evidence>
<dbReference type="EMBL" id="AKGD01000001">
    <property type="protein sequence ID" value="EIT71462.1"/>
    <property type="molecule type" value="Genomic_DNA"/>
</dbReference>
<accession>I7ZIC6</accession>
<gene>
    <name evidence="2" type="ORF">WQQ_15990</name>
</gene>
<sequence>MSDPTDMTAEVIVEAGAIVALRLFDIAYAIDLAAAEAAWAARTQSGTRRSRLNASPAKAIAFDVPPVMLALDPLPLQLAGGSVTAQVSARVYDFGVVAFALRIEADELRWSAFADRLESVQAAVGPASTTLIWSDLLDRVRGTLAPALIKPSEATLQDSIQEDYLLGIVHRLAEPLSAEALQARVDLVPLLSGERRALSDGARRDLLRKRFSYYEDDLVVLTWDRAFIYEPSGDSDVADVIEVANAQLLELRYYDELLDDELPRMNDLVDQTRNSLGIVAPRRFAKLARRLYTLVAEVTELTEKVDNALQVTEDVYLARIYSAALELFRVPSVSAAVDRKLSIIRDTYTALYDESSGARGALMEFAIVMLIVIEVVLALVRH</sequence>
<protein>
    <recommendedName>
        <fullName evidence="4">DUF155 domain-containing protein</fullName>
    </recommendedName>
</protein>
<keyword evidence="1" id="KW-0812">Transmembrane</keyword>
<evidence type="ECO:0000313" key="2">
    <source>
        <dbReference type="EMBL" id="EIT71462.1"/>
    </source>
</evidence>
<keyword evidence="1" id="KW-0472">Membrane</keyword>